<dbReference type="GO" id="GO:0046872">
    <property type="term" value="F:metal ion binding"/>
    <property type="evidence" value="ECO:0007669"/>
    <property type="project" value="UniProtKB-KW"/>
</dbReference>
<dbReference type="CDD" id="cd01335">
    <property type="entry name" value="Radical_SAM"/>
    <property type="match status" value="1"/>
</dbReference>
<keyword evidence="4" id="KW-0408">Iron</keyword>
<dbReference type="Pfam" id="PF04055">
    <property type="entry name" value="Radical_SAM"/>
    <property type="match status" value="1"/>
</dbReference>
<keyword evidence="2" id="KW-0949">S-adenosyl-L-methionine</keyword>
<feature type="domain" description="Radical SAM core" evidence="6">
    <location>
        <begin position="32"/>
        <end position="258"/>
    </location>
</feature>
<evidence type="ECO:0000256" key="3">
    <source>
        <dbReference type="ARBA" id="ARBA00022723"/>
    </source>
</evidence>
<dbReference type="SUPFAM" id="SSF102114">
    <property type="entry name" value="Radical SAM enzymes"/>
    <property type="match status" value="1"/>
</dbReference>
<dbReference type="EMBL" id="AACCXM010000006">
    <property type="protein sequence ID" value="EAK0469120.1"/>
    <property type="molecule type" value="Genomic_DNA"/>
</dbReference>
<keyword evidence="3" id="KW-0479">Metal-binding</keyword>
<evidence type="ECO:0000313" key="7">
    <source>
        <dbReference type="EMBL" id="EAI5408291.1"/>
    </source>
</evidence>
<evidence type="ECO:0000259" key="6">
    <source>
        <dbReference type="PROSITE" id="PS51918"/>
    </source>
</evidence>
<dbReference type="Pfam" id="PF13186">
    <property type="entry name" value="SPASM"/>
    <property type="match status" value="1"/>
</dbReference>
<dbReference type="SFLD" id="SFLDS00029">
    <property type="entry name" value="Radical_SAM"/>
    <property type="match status" value="1"/>
</dbReference>
<name>A0A5L4J1T1_CAMFE</name>
<dbReference type="PROSITE" id="PS51918">
    <property type="entry name" value="RADICAL_SAM"/>
    <property type="match status" value="1"/>
</dbReference>
<dbReference type="EMBL" id="AACCXK010000014">
    <property type="protein sequence ID" value="EAK0453513.1"/>
    <property type="molecule type" value="Genomic_DNA"/>
</dbReference>
<dbReference type="InterPro" id="IPR013785">
    <property type="entry name" value="Aldolase_TIM"/>
</dbReference>
<gene>
    <name evidence="8" type="ORF">AAH17_07615</name>
    <name evidence="9" type="ORF">AAH24_07085</name>
    <name evidence="7" type="ORF">BVH53_06215</name>
</gene>
<dbReference type="InterPro" id="IPR058240">
    <property type="entry name" value="rSAM_sf"/>
</dbReference>
<dbReference type="GO" id="GO:0051536">
    <property type="term" value="F:iron-sulfur cluster binding"/>
    <property type="evidence" value="ECO:0007669"/>
    <property type="project" value="UniProtKB-KW"/>
</dbReference>
<dbReference type="EMBL" id="AABQDW010000010">
    <property type="protein sequence ID" value="EAI5408291.1"/>
    <property type="molecule type" value="Genomic_DNA"/>
</dbReference>
<protein>
    <submittedName>
        <fullName evidence="8">Radical SAM protein</fullName>
    </submittedName>
</protein>
<evidence type="ECO:0000313" key="10">
    <source>
        <dbReference type="Proteomes" id="UP000557842"/>
    </source>
</evidence>
<evidence type="ECO:0000313" key="8">
    <source>
        <dbReference type="EMBL" id="EAK0453513.1"/>
    </source>
</evidence>
<dbReference type="InterPro" id="IPR023885">
    <property type="entry name" value="4Fe4S-binding_SPASM_dom"/>
</dbReference>
<evidence type="ECO:0000256" key="2">
    <source>
        <dbReference type="ARBA" id="ARBA00022691"/>
    </source>
</evidence>
<dbReference type="InterPro" id="IPR050377">
    <property type="entry name" value="Radical_SAM_PqqE_MftC-like"/>
</dbReference>
<dbReference type="Proteomes" id="UP000557842">
    <property type="component" value="Unassembled WGS sequence"/>
</dbReference>
<dbReference type="Gene3D" id="3.20.20.70">
    <property type="entry name" value="Aldolase class I"/>
    <property type="match status" value="1"/>
</dbReference>
<evidence type="ECO:0000256" key="5">
    <source>
        <dbReference type="ARBA" id="ARBA00023014"/>
    </source>
</evidence>
<comment type="cofactor">
    <cofactor evidence="1">
        <name>[4Fe-4S] cluster</name>
        <dbReference type="ChEBI" id="CHEBI:49883"/>
    </cofactor>
</comment>
<evidence type="ECO:0000256" key="4">
    <source>
        <dbReference type="ARBA" id="ARBA00023004"/>
    </source>
</evidence>
<keyword evidence="5" id="KW-0411">Iron-sulfur</keyword>
<evidence type="ECO:0000256" key="1">
    <source>
        <dbReference type="ARBA" id="ARBA00001966"/>
    </source>
</evidence>
<dbReference type="GO" id="GO:0003824">
    <property type="term" value="F:catalytic activity"/>
    <property type="evidence" value="ECO:0007669"/>
    <property type="project" value="InterPro"/>
</dbReference>
<dbReference type="InterPro" id="IPR007197">
    <property type="entry name" value="rSAM"/>
</dbReference>
<comment type="caution">
    <text evidence="8">The sequence shown here is derived from an EMBL/GenBank/DDBJ whole genome shotgun (WGS) entry which is preliminary data.</text>
</comment>
<organism evidence="8">
    <name type="scientific">Campylobacter fetus</name>
    <dbReference type="NCBI Taxonomy" id="196"/>
    <lineage>
        <taxon>Bacteria</taxon>
        <taxon>Pseudomonadati</taxon>
        <taxon>Campylobacterota</taxon>
        <taxon>Epsilonproteobacteria</taxon>
        <taxon>Campylobacterales</taxon>
        <taxon>Campylobacteraceae</taxon>
        <taxon>Campylobacter</taxon>
    </lineage>
</organism>
<sequence length="364" mass="42483">MKDKFRIDSHKLIFHPKRVSNFLDAFGNWEKEKEIYPIYVEFSPCGACNHRCTFCGLDYMGYKNIKISLDVFKKTSKDMAKCGVKSIMFAGEGEPLLHKDLPLMAEFAKMQGIDLGLTTNFALTNTDISKSLLKNFTWIKVSLNGANAQNYAMIHKTKASDFDKVINNLKEAVKIRKENKFKCSIGVQLLLLKENIDYVLDLAKILRDINVDYFVIKPYSQHLFSITKEHNAFQYINLESLANSLDELQNDNFSIIFRYKTMQKKDSNKHEYKKCYSTPYFWAYVSSNGDLYSCSCYLGDDKFKFGNINDKSFRELWQSDKRKQNIDFVQNSLNISQCRVNCRMDFINSYLWELKNPNEHVNFI</sequence>
<dbReference type="PANTHER" id="PTHR11228:SF7">
    <property type="entry name" value="PQQA PEPTIDE CYCLASE"/>
    <property type="match status" value="1"/>
</dbReference>
<proteinExistence type="predicted"/>
<dbReference type="CDD" id="cd21109">
    <property type="entry name" value="SPASM"/>
    <property type="match status" value="1"/>
</dbReference>
<reference evidence="8 10" key="1">
    <citation type="submission" date="2018-05" db="EMBL/GenBank/DDBJ databases">
        <authorList>
            <consortium name="PulseNet: The National Subtyping Network for Foodborne Disease Surveillance"/>
            <person name="Tarr C.L."/>
            <person name="Trees E."/>
            <person name="Katz L.S."/>
            <person name="Carleton-Romer H.A."/>
            <person name="Stroika S."/>
            <person name="Kucerova Z."/>
            <person name="Roache K.F."/>
            <person name="Sabol A.L."/>
            <person name="Besser J."/>
            <person name="Gerner-Smidt P."/>
        </authorList>
    </citation>
    <scope>NUCLEOTIDE SEQUENCE</scope>
    <source>
        <strain evidence="8">2014D-0197</strain>
        <strain evidence="7 10">2016D-0221</strain>
        <strain evidence="9">D4313</strain>
    </source>
</reference>
<dbReference type="AlphaFoldDB" id="A0A5L4J1T1"/>
<accession>A0A5L4J1T1</accession>
<dbReference type="SFLD" id="SFLDG01067">
    <property type="entry name" value="SPASM/twitch_domain_containing"/>
    <property type="match status" value="1"/>
</dbReference>
<dbReference type="RefSeq" id="WP_024305318.1">
    <property type="nucleotide sequence ID" value="NZ_AABUZP020000015.1"/>
</dbReference>
<dbReference type="NCBIfam" id="TIGR04085">
    <property type="entry name" value="rSAM_more_4Fe4S"/>
    <property type="match status" value="1"/>
</dbReference>
<evidence type="ECO:0000313" key="9">
    <source>
        <dbReference type="EMBL" id="EAK0469120.1"/>
    </source>
</evidence>
<dbReference type="PANTHER" id="PTHR11228">
    <property type="entry name" value="RADICAL SAM DOMAIN PROTEIN"/>
    <property type="match status" value="1"/>
</dbReference>